<dbReference type="InterPro" id="IPR010136">
    <property type="entry name" value="AGPR_type-2"/>
</dbReference>
<keyword evidence="3" id="KW-0028">Amino-acid biosynthesis</keyword>
<protein>
    <recommendedName>
        <fullName evidence="6">Semialdehyde dehydrogenase NAD-binding domain-containing protein</fullName>
    </recommendedName>
</protein>
<gene>
    <name evidence="7" type="ORF">METZ01_LOCUS10205</name>
</gene>
<keyword evidence="2" id="KW-0055">Arginine biosynthesis</keyword>
<dbReference type="GO" id="GO:0005737">
    <property type="term" value="C:cytoplasm"/>
    <property type="evidence" value="ECO:0007669"/>
    <property type="project" value="InterPro"/>
</dbReference>
<evidence type="ECO:0000256" key="2">
    <source>
        <dbReference type="ARBA" id="ARBA00022571"/>
    </source>
</evidence>
<dbReference type="NCBIfam" id="TIGR01851">
    <property type="entry name" value="argC_other"/>
    <property type="match status" value="1"/>
</dbReference>
<evidence type="ECO:0000256" key="4">
    <source>
        <dbReference type="ARBA" id="ARBA00022857"/>
    </source>
</evidence>
<dbReference type="Gene3D" id="3.30.360.10">
    <property type="entry name" value="Dihydrodipicolinate Reductase, domain 2"/>
    <property type="match status" value="1"/>
</dbReference>
<dbReference type="InterPro" id="IPR058924">
    <property type="entry name" value="AGPR_dimerisation_dom"/>
</dbReference>
<keyword evidence="5" id="KW-0560">Oxidoreductase</keyword>
<dbReference type="PROSITE" id="PS01224">
    <property type="entry name" value="ARGC"/>
    <property type="match status" value="1"/>
</dbReference>
<dbReference type="InterPro" id="IPR036291">
    <property type="entry name" value="NAD(P)-bd_dom_sf"/>
</dbReference>
<dbReference type="CDD" id="cd23935">
    <property type="entry name" value="AGPR_2_C"/>
    <property type="match status" value="1"/>
</dbReference>
<dbReference type="InterPro" id="IPR000534">
    <property type="entry name" value="Semialdehyde_DH_NAD-bd"/>
</dbReference>
<feature type="domain" description="Semialdehyde dehydrogenase NAD-binding" evidence="6">
    <location>
        <begin position="6"/>
        <end position="105"/>
    </location>
</feature>
<dbReference type="SUPFAM" id="SSF51735">
    <property type="entry name" value="NAD(P)-binding Rossmann-fold domains"/>
    <property type="match status" value="1"/>
</dbReference>
<evidence type="ECO:0000313" key="7">
    <source>
        <dbReference type="EMBL" id="SUZ57351.1"/>
    </source>
</evidence>
<dbReference type="EMBL" id="UINC01000555">
    <property type="protein sequence ID" value="SUZ57351.1"/>
    <property type="molecule type" value="Genomic_DNA"/>
</dbReference>
<evidence type="ECO:0000256" key="5">
    <source>
        <dbReference type="ARBA" id="ARBA00023002"/>
    </source>
</evidence>
<dbReference type="SUPFAM" id="SSF55347">
    <property type="entry name" value="Glyceraldehyde-3-phosphate dehydrogenase-like, C-terminal domain"/>
    <property type="match status" value="1"/>
</dbReference>
<dbReference type="GO" id="GO:0051287">
    <property type="term" value="F:NAD binding"/>
    <property type="evidence" value="ECO:0007669"/>
    <property type="project" value="InterPro"/>
</dbReference>
<dbReference type="InterPro" id="IPR023013">
    <property type="entry name" value="AGPR_AS"/>
</dbReference>
<reference evidence="7" key="1">
    <citation type="submission" date="2018-05" db="EMBL/GenBank/DDBJ databases">
        <authorList>
            <person name="Lanie J.A."/>
            <person name="Ng W.-L."/>
            <person name="Kazmierczak K.M."/>
            <person name="Andrzejewski T.M."/>
            <person name="Davidsen T.M."/>
            <person name="Wayne K.J."/>
            <person name="Tettelin H."/>
            <person name="Glass J.I."/>
            <person name="Rusch D."/>
            <person name="Podicherti R."/>
            <person name="Tsui H.-C.T."/>
            <person name="Winkler M.E."/>
        </authorList>
    </citation>
    <scope>NUCLEOTIDE SEQUENCE</scope>
</reference>
<dbReference type="Pfam" id="PF01118">
    <property type="entry name" value="Semialdhyde_dh"/>
    <property type="match status" value="1"/>
</dbReference>
<name>A0A381NS00_9ZZZZ</name>
<keyword evidence="4" id="KW-0521">NADP</keyword>
<keyword evidence="1" id="KW-0963">Cytoplasm</keyword>
<dbReference type="Gene3D" id="3.40.50.720">
    <property type="entry name" value="NAD(P)-binding Rossmann-like Domain"/>
    <property type="match status" value="1"/>
</dbReference>
<dbReference type="GO" id="GO:0006526">
    <property type="term" value="P:L-arginine biosynthetic process"/>
    <property type="evidence" value="ECO:0007669"/>
    <property type="project" value="UniProtKB-KW"/>
</dbReference>
<evidence type="ECO:0000259" key="6">
    <source>
        <dbReference type="SMART" id="SM00859"/>
    </source>
</evidence>
<dbReference type="SMART" id="SM00859">
    <property type="entry name" value="Semialdhyde_dh"/>
    <property type="match status" value="1"/>
</dbReference>
<accession>A0A381NS00</accession>
<organism evidence="7">
    <name type="scientific">marine metagenome</name>
    <dbReference type="NCBI Taxonomy" id="408172"/>
    <lineage>
        <taxon>unclassified sequences</taxon>
        <taxon>metagenomes</taxon>
        <taxon>ecological metagenomes</taxon>
    </lineage>
</organism>
<dbReference type="PANTHER" id="PTHR32338">
    <property type="entry name" value="N-ACETYL-GAMMA-GLUTAMYL-PHOSPHATE REDUCTASE, CHLOROPLASTIC-RELATED-RELATED"/>
    <property type="match status" value="1"/>
</dbReference>
<dbReference type="GO" id="GO:0003942">
    <property type="term" value="F:N-acetyl-gamma-glutamyl-phosphate reductase activity"/>
    <property type="evidence" value="ECO:0007669"/>
    <property type="project" value="InterPro"/>
</dbReference>
<dbReference type="AlphaFoldDB" id="A0A381NS00"/>
<dbReference type="Pfam" id="PF22698">
    <property type="entry name" value="Semialdhyde_dhC_1"/>
    <property type="match status" value="1"/>
</dbReference>
<dbReference type="HAMAP" id="MF_01110">
    <property type="entry name" value="ArgC_type2"/>
    <property type="match status" value="1"/>
</dbReference>
<dbReference type="InterPro" id="IPR050085">
    <property type="entry name" value="AGPR"/>
</dbReference>
<evidence type="ECO:0000256" key="3">
    <source>
        <dbReference type="ARBA" id="ARBA00022605"/>
    </source>
</evidence>
<dbReference type="PANTHER" id="PTHR32338:SF10">
    <property type="entry name" value="N-ACETYL-GAMMA-GLUTAMYL-PHOSPHATE REDUCTASE, CHLOROPLASTIC-RELATED"/>
    <property type="match status" value="1"/>
</dbReference>
<dbReference type="CDD" id="cd17896">
    <property type="entry name" value="AGPR_2_N"/>
    <property type="match status" value="1"/>
</dbReference>
<evidence type="ECO:0000256" key="1">
    <source>
        <dbReference type="ARBA" id="ARBA00022490"/>
    </source>
</evidence>
<proteinExistence type="inferred from homology"/>
<sequence>VSARAKIFIDGQAGTTGLEITERLEGRDDIELLSIDTEQRKRPEARRECFESADLVVLCLPDDAARDAVTLSNTTRFIDASTAHRVHDKWVYGLPELTPSQRDSIRASRLVSNPGCYATGFLLSIRPLVDEHIISSNALIRTHALSGYSGGGRQLIEKYSRAVTSEQPTRPYALNLSHKHVPEMQHYARLELAPFFMPSVGNFFQGMLVQTPLFRQEIKRSIRPKDLIEIYQKRYANEPFVRVVEAPFENELDEDYLSPTACNGTNRIDLMVFGHDEQILVVARLDNLGKGAGGAAVQNLNLMLGREESSGISE</sequence>
<feature type="non-terminal residue" evidence="7">
    <location>
        <position position="1"/>
    </location>
</feature>